<dbReference type="InterPro" id="IPR001374">
    <property type="entry name" value="R3H_dom"/>
</dbReference>
<feature type="region of interest" description="Disordered" evidence="11">
    <location>
        <begin position="1"/>
        <end position="154"/>
    </location>
</feature>
<dbReference type="InterPro" id="IPR036867">
    <property type="entry name" value="R3H_dom_sf"/>
</dbReference>
<dbReference type="EMBL" id="LAFY01000618">
    <property type="protein sequence ID" value="KJX96440.1"/>
    <property type="molecule type" value="Genomic_DNA"/>
</dbReference>
<feature type="compositionally biased region" description="Polar residues" evidence="11">
    <location>
        <begin position="1151"/>
        <end position="1160"/>
    </location>
</feature>
<evidence type="ECO:0000256" key="3">
    <source>
        <dbReference type="ARBA" id="ARBA00022723"/>
    </source>
</evidence>
<dbReference type="FunFam" id="3.30.1370.50:FF:000006">
    <property type="entry name" value="NF-X1 finger transcription factor"/>
    <property type="match status" value="1"/>
</dbReference>
<evidence type="ECO:0000256" key="11">
    <source>
        <dbReference type="SAM" id="MobiDB-lite"/>
    </source>
</evidence>
<comment type="subcellular location">
    <subcellularLocation>
        <location evidence="1">Nucleus</location>
    </subcellularLocation>
</comment>
<keyword evidence="3" id="KW-0479">Metal-binding</keyword>
<evidence type="ECO:0000256" key="10">
    <source>
        <dbReference type="PROSITE-ProRule" id="PRU00175"/>
    </source>
</evidence>
<reference evidence="14 15" key="1">
    <citation type="submission" date="2015-03" db="EMBL/GenBank/DDBJ databases">
        <title>RNA-seq based gene annotation and comparative genomics of four Zymoseptoria species reveal species-specific pathogenicity related genes and transposable element activity.</title>
        <authorList>
            <person name="Grandaubert J."/>
            <person name="Bhattacharyya A."/>
            <person name="Stukenbrock E.H."/>
        </authorList>
    </citation>
    <scope>NUCLEOTIDE SEQUENCE [LARGE SCALE GENOMIC DNA]</scope>
    <source>
        <strain evidence="14 15">Zb18110</strain>
    </source>
</reference>
<dbReference type="InterPro" id="IPR034078">
    <property type="entry name" value="NFX1_fam"/>
</dbReference>
<feature type="region of interest" description="Disordered" evidence="11">
    <location>
        <begin position="1112"/>
        <end position="1205"/>
    </location>
</feature>
<keyword evidence="15" id="KW-1185">Reference proteome</keyword>
<evidence type="ECO:0000256" key="5">
    <source>
        <dbReference type="ARBA" id="ARBA00022771"/>
    </source>
</evidence>
<comment type="caution">
    <text evidence="14">The sequence shown here is derived from an EMBL/GenBank/DDBJ whole genome shotgun (WGS) entry which is preliminary data.</text>
</comment>
<dbReference type="SMART" id="SM00393">
    <property type="entry name" value="R3H"/>
    <property type="match status" value="1"/>
</dbReference>
<dbReference type="CDD" id="cd06008">
    <property type="entry name" value="NF-X1-zinc-finger"/>
    <property type="match status" value="6"/>
</dbReference>
<keyword evidence="6" id="KW-0862">Zinc</keyword>
<dbReference type="GO" id="GO:0000977">
    <property type="term" value="F:RNA polymerase II transcription regulatory region sequence-specific DNA binding"/>
    <property type="evidence" value="ECO:0007669"/>
    <property type="project" value="TreeGrafter"/>
</dbReference>
<dbReference type="CDD" id="cd16492">
    <property type="entry name" value="RING-CH-C4HC3_NFX1-like"/>
    <property type="match status" value="1"/>
</dbReference>
<keyword evidence="8" id="KW-0804">Transcription</keyword>
<dbReference type="GO" id="GO:0005634">
    <property type="term" value="C:nucleus"/>
    <property type="evidence" value="ECO:0007669"/>
    <property type="project" value="UniProtKB-SubCell"/>
</dbReference>
<keyword evidence="9" id="KW-0539">Nucleus</keyword>
<dbReference type="Pfam" id="PF01424">
    <property type="entry name" value="R3H"/>
    <property type="match status" value="1"/>
</dbReference>
<accession>A0A0F4GJV1</accession>
<name>A0A0F4GJV1_9PEZI</name>
<dbReference type="SUPFAM" id="SSF82708">
    <property type="entry name" value="R3H domain"/>
    <property type="match status" value="1"/>
</dbReference>
<keyword evidence="4" id="KW-0677">Repeat</keyword>
<dbReference type="AlphaFoldDB" id="A0A0F4GJV1"/>
<keyword evidence="7" id="KW-0805">Transcription regulation</keyword>
<dbReference type="Proteomes" id="UP000033647">
    <property type="component" value="Unassembled WGS sequence"/>
</dbReference>
<dbReference type="InterPro" id="IPR001841">
    <property type="entry name" value="Znf_RING"/>
</dbReference>
<dbReference type="SUPFAM" id="SSF57850">
    <property type="entry name" value="RING/U-box"/>
    <property type="match status" value="1"/>
</dbReference>
<feature type="compositionally biased region" description="Basic and acidic residues" evidence="11">
    <location>
        <begin position="1119"/>
        <end position="1130"/>
    </location>
</feature>
<evidence type="ECO:0000256" key="2">
    <source>
        <dbReference type="ARBA" id="ARBA00007269"/>
    </source>
</evidence>
<dbReference type="PROSITE" id="PS50089">
    <property type="entry name" value="ZF_RING_2"/>
    <property type="match status" value="1"/>
</dbReference>
<dbReference type="GO" id="GO:0000981">
    <property type="term" value="F:DNA-binding transcription factor activity, RNA polymerase II-specific"/>
    <property type="evidence" value="ECO:0007669"/>
    <property type="project" value="TreeGrafter"/>
</dbReference>
<comment type="similarity">
    <text evidence="2">Belongs to the NFX1 family.</text>
</comment>
<dbReference type="STRING" id="1047168.A0A0F4GJV1"/>
<dbReference type="Gene3D" id="3.30.1370.50">
    <property type="entry name" value="R3H-like domain"/>
    <property type="match status" value="1"/>
</dbReference>
<evidence type="ECO:0000256" key="4">
    <source>
        <dbReference type="ARBA" id="ARBA00022737"/>
    </source>
</evidence>
<organism evidence="14 15">
    <name type="scientific">Zymoseptoria brevis</name>
    <dbReference type="NCBI Taxonomy" id="1047168"/>
    <lineage>
        <taxon>Eukaryota</taxon>
        <taxon>Fungi</taxon>
        <taxon>Dikarya</taxon>
        <taxon>Ascomycota</taxon>
        <taxon>Pezizomycotina</taxon>
        <taxon>Dothideomycetes</taxon>
        <taxon>Dothideomycetidae</taxon>
        <taxon>Mycosphaerellales</taxon>
        <taxon>Mycosphaerellaceae</taxon>
        <taxon>Zymoseptoria</taxon>
    </lineage>
</organism>
<protein>
    <submittedName>
        <fullName evidence="14">Nf-x1 finger transcription factor like protein</fullName>
    </submittedName>
</protein>
<dbReference type="PROSITE" id="PS51061">
    <property type="entry name" value="R3H"/>
    <property type="match status" value="1"/>
</dbReference>
<proteinExistence type="inferred from homology"/>
<feature type="compositionally biased region" description="Low complexity" evidence="11">
    <location>
        <begin position="60"/>
        <end position="72"/>
    </location>
</feature>
<evidence type="ECO:0000259" key="12">
    <source>
        <dbReference type="PROSITE" id="PS50089"/>
    </source>
</evidence>
<evidence type="ECO:0000259" key="13">
    <source>
        <dbReference type="PROSITE" id="PS51061"/>
    </source>
</evidence>
<dbReference type="GO" id="GO:0000122">
    <property type="term" value="P:negative regulation of transcription by RNA polymerase II"/>
    <property type="evidence" value="ECO:0007669"/>
    <property type="project" value="TreeGrafter"/>
</dbReference>
<feature type="compositionally biased region" description="Polar residues" evidence="11">
    <location>
        <begin position="105"/>
        <end position="115"/>
    </location>
</feature>
<evidence type="ECO:0000256" key="6">
    <source>
        <dbReference type="ARBA" id="ARBA00022833"/>
    </source>
</evidence>
<evidence type="ECO:0000313" key="14">
    <source>
        <dbReference type="EMBL" id="KJX96440.1"/>
    </source>
</evidence>
<evidence type="ECO:0000256" key="1">
    <source>
        <dbReference type="ARBA" id="ARBA00004123"/>
    </source>
</evidence>
<evidence type="ECO:0000256" key="9">
    <source>
        <dbReference type="ARBA" id="ARBA00023242"/>
    </source>
</evidence>
<keyword evidence="5 10" id="KW-0863">Zinc-finger</keyword>
<evidence type="ECO:0000313" key="15">
    <source>
        <dbReference type="Proteomes" id="UP000033647"/>
    </source>
</evidence>
<evidence type="ECO:0000256" key="7">
    <source>
        <dbReference type="ARBA" id="ARBA00023015"/>
    </source>
</evidence>
<feature type="compositionally biased region" description="Polar residues" evidence="11">
    <location>
        <begin position="918"/>
        <end position="942"/>
    </location>
</feature>
<dbReference type="GO" id="GO:0008270">
    <property type="term" value="F:zinc ion binding"/>
    <property type="evidence" value="ECO:0007669"/>
    <property type="project" value="UniProtKB-KW"/>
</dbReference>
<evidence type="ECO:0000256" key="8">
    <source>
        <dbReference type="ARBA" id="ARBA00023163"/>
    </source>
</evidence>
<feature type="compositionally biased region" description="Polar residues" evidence="11">
    <location>
        <begin position="49"/>
        <end position="59"/>
    </location>
</feature>
<dbReference type="Pfam" id="PF01422">
    <property type="entry name" value="zf-NF-X1"/>
    <property type="match status" value="7"/>
</dbReference>
<dbReference type="PANTHER" id="PTHR12360">
    <property type="entry name" value="NUCLEAR TRANSCRIPTION FACTOR, X-BOX BINDING 1 NFX1"/>
    <property type="match status" value="1"/>
</dbReference>
<dbReference type="PANTHER" id="PTHR12360:SF12">
    <property type="entry name" value="TRANSCRIPTIONAL REPRESSOR NF-X1"/>
    <property type="match status" value="1"/>
</dbReference>
<feature type="domain" description="R3H" evidence="13">
    <location>
        <begin position="832"/>
        <end position="895"/>
    </location>
</feature>
<feature type="compositionally biased region" description="Basic residues" evidence="11">
    <location>
        <begin position="18"/>
        <end position="29"/>
    </location>
</feature>
<sequence>MEAPILAHPAAQDSNATPRRRPNRGRGRGRGGDNAALAFRPASIAPLPSRSQTTETISQTAASTPSTSAPRARGGRRGRGGAARPSQPRTTVNGRAFGGGLTQDAADSSDTTSLHGSAPAFVPGQQHPQHNDQAAKQPRRQRLPKKVAAPKSQAPDIAIRTHEDIDHGHYECAICTSEVQRNSKVWSCHTCWTVFHLTCIKKWSSNEGSTASRPNAENGDAQPGRQWRCPGCNLPKDVLPHSYSCWCEKEYNPPSLAGLPPHSCGQTCGRERVRKCPHPCQLTCHAGPCPPCTHMGPTQSCFCGKHESTKRCAETEYTGGWGCGEICGALMSCGVHYCAQACHEGSCGACEVRLPARCYCGQMEKDVLCSDQGEVRESLRSHDSDTGEVVLEAWTGVFDCGNSCDRTFDCGVHKCEKRCHAQEPEAGHCPHSPDVVTRCPCGKTPLTEITPSPRDSCQDPIPSCVKPCDKPLACGHPCPRVCHSGNCPPCRMQVEISCQCGRTTSVSLCHQGHEESPQCRRVCRANLNCGRHACEERCCGGERRAIERRAGRKKQRPLASAARPVYDGFEAEHICTRQCGRMLKCGKHVCEELCHKGPCGSCREAIFEEISCHCGRTVLQPPLPCGTVPPPCRYACERPKACGHPQVPHNCHQNEESCPKCPYLCEKRCMCSRKIIKNTPCWLRDVGCGEVCGKLLKCGSHYCRKPCHRAGSCEDANGQPCVQPCGKEKKICGHPDEAPCHAPSACKEETPCPSKMFITCACQAQKQEIKCGASKSTEGNGGKVLPCNDECARLERNRKLAVALNIDQATHVDGGDHIPFSAETLNYFAQHTKWGQTQEREFRVFAAADDEKRLRFKPMQAAQRQFIHLLAEDFGLDTESIDPEPHRHVMVWKTPRFVSAPNKTLADALRIRQAAQRSITTSANVSDNEGTNPAKSKPQHQPFNGFVISKPRFGLTIDDVRSEVNAVTPSSSPFTFDIEFLPSEEVVLKAISRTLPPQGLERSLQSLRNTLGTAIAGKGIGSMQLCTTDNSLNITRLESDNSGGDGWSRVAAKKAAPRVALQNPTFGASNSFAALTGATGKVTFAKKTPKVEKKKKKEEVEAVVDDWEAAEMAAEEKEDSGGRSDAEVKDVGGWVEETAEELPEQVVSGELESQSLVTDTDIQRDAELKVTSAASESKGTEMPSDSSAVPVIASVTSNAPAQDEANVERLDWALEAEGSTPPA</sequence>
<feature type="domain" description="RING-type" evidence="12">
    <location>
        <begin position="172"/>
        <end position="233"/>
    </location>
</feature>
<dbReference type="OrthoDB" id="6512771at2759"/>
<gene>
    <name evidence="14" type="ORF">TI39_contig626g00001</name>
</gene>
<feature type="compositionally biased region" description="Polar residues" evidence="11">
    <location>
        <begin position="1172"/>
        <end position="1187"/>
    </location>
</feature>
<dbReference type="InterPro" id="IPR000967">
    <property type="entry name" value="Znf_NFX1"/>
</dbReference>
<feature type="region of interest" description="Disordered" evidence="11">
    <location>
        <begin position="918"/>
        <end position="943"/>
    </location>
</feature>
<dbReference type="SMART" id="SM00438">
    <property type="entry name" value="ZnF_NFX"/>
    <property type="match status" value="8"/>
</dbReference>